<gene>
    <name evidence="2" type="ORF">ACFSVN_09720</name>
</gene>
<dbReference type="PANTHER" id="PTHR41368:SF1">
    <property type="entry name" value="PROTEIN YGHO"/>
    <property type="match status" value="1"/>
</dbReference>
<dbReference type="InterPro" id="IPR016181">
    <property type="entry name" value="Acyl_CoA_acyltransferase"/>
</dbReference>
<dbReference type="InterPro" id="IPR000182">
    <property type="entry name" value="GNAT_dom"/>
</dbReference>
<evidence type="ECO:0000313" key="2">
    <source>
        <dbReference type="EMBL" id="MFD2532722.1"/>
    </source>
</evidence>
<dbReference type="Gene3D" id="3.40.630.30">
    <property type="match status" value="1"/>
</dbReference>
<proteinExistence type="predicted"/>
<evidence type="ECO:0000313" key="3">
    <source>
        <dbReference type="Proteomes" id="UP001597460"/>
    </source>
</evidence>
<dbReference type="SUPFAM" id="SSF55729">
    <property type="entry name" value="Acyl-CoA N-acyltransferases (Nat)"/>
    <property type="match status" value="1"/>
</dbReference>
<reference evidence="3" key="1">
    <citation type="journal article" date="2019" name="Int. J. Syst. Evol. Microbiol.">
        <title>The Global Catalogue of Microorganisms (GCM) 10K type strain sequencing project: providing services to taxonomists for standard genome sequencing and annotation.</title>
        <authorList>
            <consortium name="The Broad Institute Genomics Platform"/>
            <consortium name="The Broad Institute Genome Sequencing Center for Infectious Disease"/>
            <person name="Wu L."/>
            <person name="Ma J."/>
        </authorList>
    </citation>
    <scope>NUCLEOTIDE SEQUENCE [LARGE SCALE GENOMIC DNA]</scope>
    <source>
        <strain evidence="3">KCTC 52042</strain>
    </source>
</reference>
<dbReference type="EMBL" id="JBHULI010000024">
    <property type="protein sequence ID" value="MFD2532722.1"/>
    <property type="molecule type" value="Genomic_DNA"/>
</dbReference>
<organism evidence="2 3">
    <name type="scientific">Gracilimonas halophila</name>
    <dbReference type="NCBI Taxonomy" id="1834464"/>
    <lineage>
        <taxon>Bacteria</taxon>
        <taxon>Pseudomonadati</taxon>
        <taxon>Balneolota</taxon>
        <taxon>Balneolia</taxon>
        <taxon>Balneolales</taxon>
        <taxon>Balneolaceae</taxon>
        <taxon>Gracilimonas</taxon>
    </lineage>
</organism>
<dbReference type="PANTHER" id="PTHR41368">
    <property type="entry name" value="PROTEIN YGHO"/>
    <property type="match status" value="1"/>
</dbReference>
<feature type="domain" description="N-acetyltransferase" evidence="1">
    <location>
        <begin position="200"/>
        <end position="374"/>
    </location>
</feature>
<dbReference type="Proteomes" id="UP001597460">
    <property type="component" value="Unassembled WGS sequence"/>
</dbReference>
<dbReference type="PROSITE" id="PS51186">
    <property type="entry name" value="GNAT"/>
    <property type="match status" value="1"/>
</dbReference>
<sequence>MNSSGVTFVSSDDEKKRFINFIYPFYKNEKHWVPPLRIDQKKLINTEKNPFFNNAEIALFLAEKDGKDVGRIAAIIDHRYNDYHSTKMGHFGFFECIDDQHTANLLFRVASDWLRDRGRNKVMGPANPGMMDTIGVLIDGFDKDPYVMMPYNLPYYDELIKNAGFEKAMDLFAYLIDTETVSVDRMRRSEKVVKHRLPNVDIRPVNLKKMDQEIKMVQRIFNATWKNNWGFIPLSEEEITALGKDLKLIIDTDYAHVAEIEGEPVAFSIGIPNINKILKSMNGRLFPFGIFKLLWKKRKLNELRTALMGVLPEYQGKGIDALLHLRSINNGIESGNKTTSEMSWILETNTEMIRVAERIGGRLDKTYRMYSKEL</sequence>
<dbReference type="RefSeq" id="WP_390301660.1">
    <property type="nucleotide sequence ID" value="NZ_JBHULI010000024.1"/>
</dbReference>
<protein>
    <recommendedName>
        <fullName evidence="1">N-acetyltransferase domain-containing protein</fullName>
    </recommendedName>
</protein>
<accession>A0ABW5JMR6</accession>
<evidence type="ECO:0000259" key="1">
    <source>
        <dbReference type="PROSITE" id="PS51186"/>
    </source>
</evidence>
<comment type="caution">
    <text evidence="2">The sequence shown here is derived from an EMBL/GenBank/DDBJ whole genome shotgun (WGS) entry which is preliminary data.</text>
</comment>
<dbReference type="InterPro" id="IPR039968">
    <property type="entry name" value="BcerS-like"/>
</dbReference>
<name>A0ABW5JMR6_9BACT</name>
<keyword evidence="3" id="KW-1185">Reference proteome</keyword>